<keyword evidence="1" id="KW-0812">Transmembrane</keyword>
<keyword evidence="1" id="KW-0472">Membrane</keyword>
<evidence type="ECO:0000313" key="3">
    <source>
        <dbReference type="Proteomes" id="UP000031737"/>
    </source>
</evidence>
<feature type="transmembrane region" description="Helical" evidence="1">
    <location>
        <begin position="122"/>
        <end position="140"/>
    </location>
</feature>
<evidence type="ECO:0000313" key="2">
    <source>
        <dbReference type="EMBL" id="ESL05120.1"/>
    </source>
</evidence>
<protein>
    <recommendedName>
        <fullName evidence="4">Transmembrane protein</fullName>
    </recommendedName>
</protein>
<organism evidence="2 3">
    <name type="scientific">Trypanosoma rangeli SC58</name>
    <dbReference type="NCBI Taxonomy" id="429131"/>
    <lineage>
        <taxon>Eukaryota</taxon>
        <taxon>Discoba</taxon>
        <taxon>Euglenozoa</taxon>
        <taxon>Kinetoplastea</taxon>
        <taxon>Metakinetoplastina</taxon>
        <taxon>Trypanosomatida</taxon>
        <taxon>Trypanosomatidae</taxon>
        <taxon>Trypanosoma</taxon>
        <taxon>Herpetosoma</taxon>
    </lineage>
</organism>
<feature type="transmembrane region" description="Helical" evidence="1">
    <location>
        <begin position="97"/>
        <end position="115"/>
    </location>
</feature>
<dbReference type="VEuPathDB" id="TriTrypDB:TRSC58_07259"/>
<proteinExistence type="predicted"/>
<dbReference type="Proteomes" id="UP000031737">
    <property type="component" value="Unassembled WGS sequence"/>
</dbReference>
<dbReference type="EMBL" id="AUPL01007315">
    <property type="protein sequence ID" value="ESL05120.1"/>
    <property type="molecule type" value="Genomic_DNA"/>
</dbReference>
<name>A0A061IT73_TRYRA</name>
<comment type="caution">
    <text evidence="2">The sequence shown here is derived from an EMBL/GenBank/DDBJ whole genome shotgun (WGS) entry which is preliminary data.</text>
</comment>
<evidence type="ECO:0008006" key="4">
    <source>
        <dbReference type="Google" id="ProtNLM"/>
    </source>
</evidence>
<keyword evidence="1" id="KW-1133">Transmembrane helix</keyword>
<keyword evidence="3" id="KW-1185">Reference proteome</keyword>
<dbReference type="AlphaFoldDB" id="A0A061IT73"/>
<gene>
    <name evidence="2" type="ORF">TRSC58_07259</name>
</gene>
<evidence type="ECO:0000256" key="1">
    <source>
        <dbReference type="SAM" id="Phobius"/>
    </source>
</evidence>
<reference evidence="2 3" key="1">
    <citation type="submission" date="2013-07" db="EMBL/GenBank/DDBJ databases">
        <authorList>
            <person name="Stoco P.H."/>
            <person name="Wagner G."/>
            <person name="Gerber A."/>
            <person name="Zaha A."/>
            <person name="Thompson C."/>
            <person name="Bartholomeu D.C."/>
            <person name="Luckemeyer D.D."/>
            <person name="Bahia D."/>
            <person name="Loreto E."/>
            <person name="Prestes E.B."/>
            <person name="Lima F.M."/>
            <person name="Rodrigues-Luiz G."/>
            <person name="Vallejo G.A."/>
            <person name="Filho J.F."/>
            <person name="Monteiro K.M."/>
            <person name="Tyler K.M."/>
            <person name="de Almeida L.G."/>
            <person name="Ortiz M.F."/>
            <person name="Siervo M.A."/>
            <person name="de Moraes M.H."/>
            <person name="Cunha O.L."/>
            <person name="Mendonca-Neto R."/>
            <person name="Silva R."/>
            <person name="Teixeira S.M."/>
            <person name="Murta S.M."/>
            <person name="Sincero T.C."/>
            <person name="Mendes T.A."/>
            <person name="Urmenyi T.P."/>
            <person name="Silva V.G."/>
            <person name="da Rocha W.D."/>
            <person name="Andersson B."/>
            <person name="Romanha A.J."/>
            <person name="Steindel M."/>
            <person name="de Vasconcelos A.T."/>
            <person name="Grisard E.C."/>
        </authorList>
    </citation>
    <scope>NUCLEOTIDE SEQUENCE [LARGE SCALE GENOMIC DNA]</scope>
    <source>
        <strain evidence="2 3">SC58</strain>
    </source>
</reference>
<sequence>MSLFFPPPPCASSYLSSLCVSMRLALRCGPILSPATVLPPFRSQSFTYSFSHLASFSLSLRGRVARLGIHVSFSSLCHSPVVVVASFSFFFYSPSPLFPVVSFPTLSWLLIAHVPHSIRGQCFTILWLAAYLFAPLFLIFPRVSSLQPPPCLPAQRAAAPSAPLASDTHTCKRRGEKCISHFPLPDGRSGNEVERRGEG</sequence>
<accession>A0A061IT73</accession>